<accession>A0A8H4NHG8</accession>
<evidence type="ECO:0000313" key="1">
    <source>
        <dbReference type="EMBL" id="KAF4435195.1"/>
    </source>
</evidence>
<dbReference type="Proteomes" id="UP000554235">
    <property type="component" value="Unassembled WGS sequence"/>
</dbReference>
<organism evidence="1 2">
    <name type="scientific">Fusarium albosuccineum</name>
    <dbReference type="NCBI Taxonomy" id="1237068"/>
    <lineage>
        <taxon>Eukaryota</taxon>
        <taxon>Fungi</taxon>
        <taxon>Dikarya</taxon>
        <taxon>Ascomycota</taxon>
        <taxon>Pezizomycotina</taxon>
        <taxon>Sordariomycetes</taxon>
        <taxon>Hypocreomycetidae</taxon>
        <taxon>Hypocreales</taxon>
        <taxon>Nectriaceae</taxon>
        <taxon>Fusarium</taxon>
        <taxon>Fusarium decemcellulare species complex</taxon>
    </lineage>
</organism>
<sequence>MLIRWGWEQHTSYDFEAENCSWVYKIIDLADKAGVKLAGPPKFEEDLEKIRSQKTEMAEKMKRWDSVNWPAKLKSYGSKYDLGGKHYDITMMSAAERKKCSLDGGGGWGIF</sequence>
<comment type="caution">
    <text evidence="1">The sequence shown here is derived from an EMBL/GenBank/DDBJ whole genome shotgun (WGS) entry which is preliminary data.</text>
</comment>
<dbReference type="AlphaFoldDB" id="A0A8H4NHG8"/>
<name>A0A8H4NHG8_9HYPO</name>
<evidence type="ECO:0000313" key="2">
    <source>
        <dbReference type="Proteomes" id="UP000554235"/>
    </source>
</evidence>
<reference evidence="1 2" key="1">
    <citation type="submission" date="2020-01" db="EMBL/GenBank/DDBJ databases">
        <title>Identification and distribution of gene clusters putatively required for synthesis of sphingolipid metabolism inhibitors in phylogenetically diverse species of the filamentous fungus Fusarium.</title>
        <authorList>
            <person name="Kim H.-S."/>
            <person name="Busman M."/>
            <person name="Brown D.W."/>
            <person name="Divon H."/>
            <person name="Uhlig S."/>
            <person name="Proctor R.H."/>
        </authorList>
    </citation>
    <scope>NUCLEOTIDE SEQUENCE [LARGE SCALE GENOMIC DNA]</scope>
    <source>
        <strain evidence="1 2">NRRL 20459</strain>
    </source>
</reference>
<gene>
    <name evidence="1" type="ORF">FALBO_17463</name>
</gene>
<protein>
    <submittedName>
        <fullName evidence="1">Uncharacterized protein</fullName>
    </submittedName>
</protein>
<dbReference type="OrthoDB" id="10037289at2759"/>
<keyword evidence="2" id="KW-1185">Reference proteome</keyword>
<proteinExistence type="predicted"/>
<dbReference type="EMBL" id="JAADYS010004169">
    <property type="protein sequence ID" value="KAF4435195.1"/>
    <property type="molecule type" value="Genomic_DNA"/>
</dbReference>